<gene>
    <name evidence="1" type="ORF">NCTC12872_00439</name>
</gene>
<dbReference type="Proteomes" id="UP000255417">
    <property type="component" value="Unassembled WGS sequence"/>
</dbReference>
<name>A0A379C9W2_9PAST</name>
<dbReference type="AlphaFoldDB" id="A0A379C9W2"/>
<evidence type="ECO:0000313" key="2">
    <source>
        <dbReference type="Proteomes" id="UP000255417"/>
    </source>
</evidence>
<sequence length="165" mass="19596">MKYNKTIEQIKNRKMARSELARLKVNTENIYKKGDLDAKYVINTIDSIIPTDTHIVFMEFCPNANVHNRRDIRWRSKGICEFDFFKSQKQLKKFYSVCKGDLVILKKREKFGKTMKLYGYGRVIAIAYDEYNVRYLKIQWSSQEEIIEVPLMGCNSTVDIKNRLY</sequence>
<keyword evidence="2" id="KW-1185">Reference proteome</keyword>
<dbReference type="EMBL" id="UGTA01000001">
    <property type="protein sequence ID" value="SUB58476.1"/>
    <property type="molecule type" value="Genomic_DNA"/>
</dbReference>
<organism evidence="1 2">
    <name type="scientific">Phocoenobacter uteri</name>
    <dbReference type="NCBI Taxonomy" id="146806"/>
    <lineage>
        <taxon>Bacteria</taxon>
        <taxon>Pseudomonadati</taxon>
        <taxon>Pseudomonadota</taxon>
        <taxon>Gammaproteobacteria</taxon>
        <taxon>Pasteurellales</taxon>
        <taxon>Pasteurellaceae</taxon>
        <taxon>Phocoenobacter</taxon>
    </lineage>
</organism>
<evidence type="ECO:0000313" key="1">
    <source>
        <dbReference type="EMBL" id="SUB58476.1"/>
    </source>
</evidence>
<protein>
    <submittedName>
        <fullName evidence="1">Uncharacterized protein</fullName>
    </submittedName>
</protein>
<reference evidence="1 2" key="1">
    <citation type="submission" date="2018-06" db="EMBL/GenBank/DDBJ databases">
        <authorList>
            <consortium name="Pathogen Informatics"/>
            <person name="Doyle S."/>
        </authorList>
    </citation>
    <scope>NUCLEOTIDE SEQUENCE [LARGE SCALE GENOMIC DNA]</scope>
    <source>
        <strain evidence="1 2">NCTC12872</strain>
    </source>
</reference>
<accession>A0A379C9W2</accession>
<dbReference type="RefSeq" id="WP_218563609.1">
    <property type="nucleotide sequence ID" value="NZ_LWIF01000001.1"/>
</dbReference>
<proteinExistence type="predicted"/>